<accession>A0A7S3REG3</accession>
<dbReference type="InterPro" id="IPR000868">
    <property type="entry name" value="Isochorismatase-like_dom"/>
</dbReference>
<reference evidence="4" key="1">
    <citation type="submission" date="2021-01" db="EMBL/GenBank/DDBJ databases">
        <authorList>
            <person name="Corre E."/>
            <person name="Pelletier E."/>
            <person name="Niang G."/>
            <person name="Scheremetjew M."/>
            <person name="Finn R."/>
            <person name="Kale V."/>
            <person name="Holt S."/>
            <person name="Cochrane G."/>
            <person name="Meng A."/>
            <person name="Brown T."/>
            <person name="Cohen L."/>
        </authorList>
    </citation>
    <scope>NUCLEOTIDE SEQUENCE</scope>
    <source>
        <strain evidence="4">379</strain>
    </source>
</reference>
<evidence type="ECO:0000259" key="3">
    <source>
        <dbReference type="Pfam" id="PF00857"/>
    </source>
</evidence>
<dbReference type="PANTHER" id="PTHR43540:SF1">
    <property type="entry name" value="ISOCHORISMATASE HYDROLASE"/>
    <property type="match status" value="1"/>
</dbReference>
<dbReference type="InterPro" id="IPR050272">
    <property type="entry name" value="Isochorismatase-like_hydrls"/>
</dbReference>
<name>A0A7S3REG3_EMIHU</name>
<dbReference type="Gene3D" id="3.40.50.850">
    <property type="entry name" value="Isochorismatase-like"/>
    <property type="match status" value="1"/>
</dbReference>
<evidence type="ECO:0000313" key="4">
    <source>
        <dbReference type="EMBL" id="CAE0521513.1"/>
    </source>
</evidence>
<evidence type="ECO:0000256" key="1">
    <source>
        <dbReference type="ARBA" id="ARBA00006336"/>
    </source>
</evidence>
<dbReference type="SUPFAM" id="SSF52499">
    <property type="entry name" value="Isochorismatase-like hydrolases"/>
    <property type="match status" value="1"/>
</dbReference>
<protein>
    <recommendedName>
        <fullName evidence="3">Isochorismatase-like domain-containing protein</fullName>
    </recommendedName>
</protein>
<dbReference type="PANTHER" id="PTHR43540">
    <property type="entry name" value="PEROXYUREIDOACRYLATE/UREIDOACRYLATE AMIDOHYDROLASE-RELATED"/>
    <property type="match status" value="1"/>
</dbReference>
<sequence length="258" mass="27817">MPLLQGLRDALRLPNPRVDSSRRRSLLAADHLASPPPNGGSTALIVVDAQRCWYSNAANGRARTAFPALPQRLKALLEGARQEGIPVVHLRASYESSPHVSTMRRLNPSLNINPIVPDDPESWARELEGEDVIYKSTFDGFFATPLESRLEELGVTRVLICGLVTSACVLGTALGAFYRGLDVLLVEDCCADRSIERHEATVGMYSDYCFQSILARDFLGASHEDLPPAAGACGSASKQEPEVLKTVSRALSCGASVA</sequence>
<proteinExistence type="inferred from homology"/>
<dbReference type="CDD" id="cd00431">
    <property type="entry name" value="cysteine_hydrolases"/>
    <property type="match status" value="1"/>
</dbReference>
<dbReference type="EMBL" id="HBIR01001143">
    <property type="protein sequence ID" value="CAE0521513.1"/>
    <property type="molecule type" value="Transcribed_RNA"/>
</dbReference>
<dbReference type="Pfam" id="PF00857">
    <property type="entry name" value="Isochorismatase"/>
    <property type="match status" value="1"/>
</dbReference>
<gene>
    <name evidence="4" type="ORF">EHUX00137_LOCUS799</name>
</gene>
<organism evidence="4">
    <name type="scientific">Emiliania huxleyi</name>
    <name type="common">Coccolithophore</name>
    <name type="synonym">Pontosphaera huxleyi</name>
    <dbReference type="NCBI Taxonomy" id="2903"/>
    <lineage>
        <taxon>Eukaryota</taxon>
        <taxon>Haptista</taxon>
        <taxon>Haptophyta</taxon>
        <taxon>Prymnesiophyceae</taxon>
        <taxon>Isochrysidales</taxon>
        <taxon>Noelaerhabdaceae</taxon>
        <taxon>Emiliania</taxon>
    </lineage>
</organism>
<evidence type="ECO:0000256" key="2">
    <source>
        <dbReference type="ARBA" id="ARBA00022801"/>
    </source>
</evidence>
<feature type="domain" description="Isochorismatase-like" evidence="3">
    <location>
        <begin position="42"/>
        <end position="208"/>
    </location>
</feature>
<dbReference type="InterPro" id="IPR036380">
    <property type="entry name" value="Isochorismatase-like_sf"/>
</dbReference>
<dbReference type="GO" id="GO:0016787">
    <property type="term" value="F:hydrolase activity"/>
    <property type="evidence" value="ECO:0007669"/>
    <property type="project" value="UniProtKB-KW"/>
</dbReference>
<comment type="similarity">
    <text evidence="1">Belongs to the isochorismatase family.</text>
</comment>
<keyword evidence="2" id="KW-0378">Hydrolase</keyword>
<dbReference type="AlphaFoldDB" id="A0A7S3REG3"/>